<sequence>MTVTTRRWIRIAFAGPGAVLIALVMMAGMALWLPGGAAGIDNLVLPLILAPLIWAGLFFHACLDSRLWRVAIVALGMLLIHSALIADKYLDKSAASTEAHR</sequence>
<feature type="transmembrane region" description="Helical" evidence="1">
    <location>
        <begin position="44"/>
        <end position="63"/>
    </location>
</feature>
<dbReference type="RefSeq" id="WP_130753377.1">
    <property type="nucleotide sequence ID" value="NZ_BBQY01000020.1"/>
</dbReference>
<feature type="transmembrane region" description="Helical" evidence="1">
    <location>
        <begin position="70"/>
        <end position="86"/>
    </location>
</feature>
<keyword evidence="1" id="KW-0472">Membrane</keyword>
<evidence type="ECO:0000256" key="1">
    <source>
        <dbReference type="SAM" id="Phobius"/>
    </source>
</evidence>
<dbReference type="EMBL" id="BBQY01000020">
    <property type="protein sequence ID" value="GBH31607.1"/>
    <property type="molecule type" value="Genomic_DNA"/>
</dbReference>
<evidence type="ECO:0000313" key="2">
    <source>
        <dbReference type="EMBL" id="GBH31607.1"/>
    </source>
</evidence>
<keyword evidence="1" id="KW-1133">Transmembrane helix</keyword>
<protein>
    <submittedName>
        <fullName evidence="2">Uncharacterized protein</fullName>
    </submittedName>
</protein>
<gene>
    <name evidence="2" type="ORF">MBESOW_P2864</name>
</gene>
<keyword evidence="1" id="KW-0812">Transmembrane</keyword>
<name>A0A401J4M8_SPHXE</name>
<dbReference type="AlphaFoldDB" id="A0A401J4M8"/>
<keyword evidence="3" id="KW-1185">Reference proteome</keyword>
<proteinExistence type="predicted"/>
<dbReference type="Proteomes" id="UP000290975">
    <property type="component" value="Unassembled WGS sequence"/>
</dbReference>
<feature type="transmembrane region" description="Helical" evidence="1">
    <location>
        <begin position="12"/>
        <end position="32"/>
    </location>
</feature>
<evidence type="ECO:0000313" key="3">
    <source>
        <dbReference type="Proteomes" id="UP000290975"/>
    </source>
</evidence>
<reference evidence="2 3" key="1">
    <citation type="submission" date="2014-12" db="EMBL/GenBank/DDBJ databases">
        <title>Whole genome sequencing of Sphingobium xenophagum OW59.</title>
        <authorList>
            <person name="Ohta Y."/>
            <person name="Nishi S."/>
            <person name="Hatada Y."/>
        </authorList>
    </citation>
    <scope>NUCLEOTIDE SEQUENCE [LARGE SCALE GENOMIC DNA]</scope>
    <source>
        <strain evidence="2 3">OW59</strain>
    </source>
</reference>
<accession>A0A401J4M8</accession>
<organism evidence="2 3">
    <name type="scientific">Sphingobium xenophagum</name>
    <dbReference type="NCBI Taxonomy" id="121428"/>
    <lineage>
        <taxon>Bacteria</taxon>
        <taxon>Pseudomonadati</taxon>
        <taxon>Pseudomonadota</taxon>
        <taxon>Alphaproteobacteria</taxon>
        <taxon>Sphingomonadales</taxon>
        <taxon>Sphingomonadaceae</taxon>
        <taxon>Sphingobium</taxon>
    </lineage>
</organism>
<comment type="caution">
    <text evidence="2">The sequence shown here is derived from an EMBL/GenBank/DDBJ whole genome shotgun (WGS) entry which is preliminary data.</text>
</comment>